<dbReference type="SUPFAM" id="SSF56112">
    <property type="entry name" value="Protein kinase-like (PK-like)"/>
    <property type="match status" value="1"/>
</dbReference>
<name>A0A9N9T007_DIABA</name>
<gene>
    <name evidence="2" type="ORF">DIABBA_LOCUS9057</name>
</gene>
<dbReference type="InterPro" id="IPR011009">
    <property type="entry name" value="Kinase-like_dom_sf"/>
</dbReference>
<dbReference type="Proteomes" id="UP001153709">
    <property type="component" value="Chromosome 6"/>
</dbReference>
<dbReference type="Gene3D" id="3.90.1200.10">
    <property type="match status" value="1"/>
</dbReference>
<evidence type="ECO:0000313" key="2">
    <source>
        <dbReference type="EMBL" id="CAG9835907.1"/>
    </source>
</evidence>
<dbReference type="InterPro" id="IPR004119">
    <property type="entry name" value="EcKL"/>
</dbReference>
<dbReference type="PANTHER" id="PTHR11012:SF30">
    <property type="entry name" value="PROTEIN KINASE-LIKE DOMAIN-CONTAINING"/>
    <property type="match status" value="1"/>
</dbReference>
<reference evidence="2" key="1">
    <citation type="submission" date="2022-01" db="EMBL/GenBank/DDBJ databases">
        <authorList>
            <person name="King R."/>
        </authorList>
    </citation>
    <scope>NUCLEOTIDE SEQUENCE</scope>
</reference>
<proteinExistence type="predicted"/>
<organism evidence="2 3">
    <name type="scientific">Diabrotica balteata</name>
    <name type="common">Banded cucumber beetle</name>
    <dbReference type="NCBI Taxonomy" id="107213"/>
    <lineage>
        <taxon>Eukaryota</taxon>
        <taxon>Metazoa</taxon>
        <taxon>Ecdysozoa</taxon>
        <taxon>Arthropoda</taxon>
        <taxon>Hexapoda</taxon>
        <taxon>Insecta</taxon>
        <taxon>Pterygota</taxon>
        <taxon>Neoptera</taxon>
        <taxon>Endopterygota</taxon>
        <taxon>Coleoptera</taxon>
        <taxon>Polyphaga</taxon>
        <taxon>Cucujiformia</taxon>
        <taxon>Chrysomeloidea</taxon>
        <taxon>Chrysomelidae</taxon>
        <taxon>Galerucinae</taxon>
        <taxon>Diabroticina</taxon>
        <taxon>Diabroticites</taxon>
        <taxon>Diabrotica</taxon>
    </lineage>
</organism>
<dbReference type="InterPro" id="IPR015897">
    <property type="entry name" value="CHK_kinase-like"/>
</dbReference>
<feature type="domain" description="CHK kinase-like" evidence="1">
    <location>
        <begin position="120"/>
        <end position="313"/>
    </location>
</feature>
<dbReference type="Pfam" id="PF02958">
    <property type="entry name" value="EcKL"/>
    <property type="match status" value="1"/>
</dbReference>
<keyword evidence="3" id="KW-1185">Reference proteome</keyword>
<accession>A0A9N9T007</accession>
<dbReference type="SMART" id="SM00587">
    <property type="entry name" value="CHK"/>
    <property type="match status" value="1"/>
</dbReference>
<dbReference type="PANTHER" id="PTHR11012">
    <property type="entry name" value="PROTEIN KINASE-LIKE DOMAIN-CONTAINING"/>
    <property type="match status" value="1"/>
</dbReference>
<dbReference type="EMBL" id="OU898281">
    <property type="protein sequence ID" value="CAG9835907.1"/>
    <property type="molecule type" value="Genomic_DNA"/>
</dbReference>
<dbReference type="OrthoDB" id="190089at2759"/>
<sequence length="401" mass="46270">MIPKDICDLLEESLDEKIENFEIQEHEGNEKGQGHLGEMVFLSMKNKNTGADHHLVVKQCLVGSEETNKFMSMCFNNEVHFYTKVIPALQAFQKSYPKVEIFNNIPKCFATSSKKGKEKFVMENLKVKDYKIHPKKIPLNTKMYETIFKTYGKFHGISYAFKHYHPEQFSELGAGYHKNMKTFFNQGLMQQAIASLCNTIKEFLEEEEEIKIIDSFKKYCDNGSQMFLDALEYKSPYSVFIHGDCWSNNMMFKYNNSGDIEDIKLFDFQMAGVGSPILDLTYSFYSGADEESISNLDHFLEIYYKNLSETLKDYGCSAEKVLPFTELKKEWKEQNAFGVILGLLIWNNKNLDPSETPNVAELMDAESQGENFSQIMQKADSTGFKKASLAVMRHLYKNNFL</sequence>
<evidence type="ECO:0000259" key="1">
    <source>
        <dbReference type="SMART" id="SM00587"/>
    </source>
</evidence>
<protein>
    <recommendedName>
        <fullName evidence="1">CHK kinase-like domain-containing protein</fullName>
    </recommendedName>
</protein>
<dbReference type="AlphaFoldDB" id="A0A9N9T007"/>
<evidence type="ECO:0000313" key="3">
    <source>
        <dbReference type="Proteomes" id="UP001153709"/>
    </source>
</evidence>